<dbReference type="Proteomes" id="UP000321595">
    <property type="component" value="Chromosome"/>
</dbReference>
<feature type="chain" id="PRO_5023118133" evidence="1">
    <location>
        <begin position="22"/>
        <end position="210"/>
    </location>
</feature>
<keyword evidence="3" id="KW-1185">Reference proteome</keyword>
<evidence type="ECO:0000313" key="2">
    <source>
        <dbReference type="EMBL" id="QED28318.1"/>
    </source>
</evidence>
<organism evidence="2 3">
    <name type="scientific">Microvenator marinus</name>
    <dbReference type="NCBI Taxonomy" id="2600177"/>
    <lineage>
        <taxon>Bacteria</taxon>
        <taxon>Deltaproteobacteria</taxon>
        <taxon>Bradymonadales</taxon>
        <taxon>Microvenatoraceae</taxon>
        <taxon>Microvenator</taxon>
    </lineage>
</organism>
<protein>
    <submittedName>
        <fullName evidence="2">Uncharacterized protein</fullName>
    </submittedName>
</protein>
<accession>A0A5B8XTT9</accession>
<evidence type="ECO:0000313" key="3">
    <source>
        <dbReference type="Proteomes" id="UP000321595"/>
    </source>
</evidence>
<dbReference type="AlphaFoldDB" id="A0A5B8XTT9"/>
<dbReference type="RefSeq" id="WP_146960635.1">
    <property type="nucleotide sequence ID" value="NZ_CP042467.1"/>
</dbReference>
<name>A0A5B8XTT9_9DELT</name>
<reference evidence="2 3" key="1">
    <citation type="submission" date="2019-08" db="EMBL/GenBank/DDBJ databases">
        <authorList>
            <person name="Liang Q."/>
        </authorList>
    </citation>
    <scope>NUCLEOTIDE SEQUENCE [LARGE SCALE GENOMIC DNA]</scope>
    <source>
        <strain evidence="2 3">V1718</strain>
    </source>
</reference>
<dbReference type="KEGG" id="bbae:FRD01_13975"/>
<sequence>MLRRFLLPIVAALVWAEPGFAGENNSCEKPESWSGVEFELQTPIEGTLQIDELDSVFLASLPEDQPRYVFALFGPFRLNGETGPITPVFICDLISPSSFDLGAYKVKCPENEADQLRIFTREKEYFADEALQVLVWENLCLQKLRVGFYCKYAEVLPDLQIKVPRGTSVFYQTIDDPFNPRVDRRNPLICSTKFTYQNRGERLWRPERER</sequence>
<feature type="signal peptide" evidence="1">
    <location>
        <begin position="1"/>
        <end position="21"/>
    </location>
</feature>
<gene>
    <name evidence="2" type="ORF">FRD01_13975</name>
</gene>
<proteinExistence type="predicted"/>
<evidence type="ECO:0000256" key="1">
    <source>
        <dbReference type="SAM" id="SignalP"/>
    </source>
</evidence>
<keyword evidence="1" id="KW-0732">Signal</keyword>
<dbReference type="EMBL" id="CP042467">
    <property type="protein sequence ID" value="QED28318.1"/>
    <property type="molecule type" value="Genomic_DNA"/>
</dbReference>